<dbReference type="Pfam" id="PF00182">
    <property type="entry name" value="Glyco_hydro_19"/>
    <property type="match status" value="1"/>
</dbReference>
<organism evidence="2 3">
    <name type="scientific">Kosakonia oryziphila</name>
    <dbReference type="NCBI Taxonomy" id="1005667"/>
    <lineage>
        <taxon>Bacteria</taxon>
        <taxon>Pseudomonadati</taxon>
        <taxon>Pseudomonadota</taxon>
        <taxon>Gammaproteobacteria</taxon>
        <taxon>Enterobacterales</taxon>
        <taxon>Enterobacteriaceae</taxon>
        <taxon>Kosakonia</taxon>
    </lineage>
</organism>
<accession>A0A1C4C2G2</accession>
<dbReference type="OrthoDB" id="9798982at2"/>
<dbReference type="GO" id="GO:0004568">
    <property type="term" value="F:chitinase activity"/>
    <property type="evidence" value="ECO:0007669"/>
    <property type="project" value="InterPro"/>
</dbReference>
<dbReference type="SUPFAM" id="SSF53955">
    <property type="entry name" value="Lysozyme-like"/>
    <property type="match status" value="1"/>
</dbReference>
<dbReference type="AlphaFoldDB" id="A0A1C4C2G2"/>
<dbReference type="GO" id="GO:0016998">
    <property type="term" value="P:cell wall macromolecule catabolic process"/>
    <property type="evidence" value="ECO:0007669"/>
    <property type="project" value="InterPro"/>
</dbReference>
<evidence type="ECO:0000259" key="1">
    <source>
        <dbReference type="Pfam" id="PF00182"/>
    </source>
</evidence>
<feature type="domain" description="Glycoside hydrolase family 19 catalytic" evidence="1">
    <location>
        <begin position="86"/>
        <end position="150"/>
    </location>
</feature>
<dbReference type="InterPro" id="IPR000726">
    <property type="entry name" value="Glyco_hydro_19_cat"/>
</dbReference>
<keyword evidence="3" id="KW-1185">Reference proteome</keyword>
<dbReference type="RefSeq" id="WP_090134687.1">
    <property type="nucleotide sequence ID" value="NZ_FMBC01000009.1"/>
</dbReference>
<reference evidence="3" key="1">
    <citation type="submission" date="2016-08" db="EMBL/GenBank/DDBJ databases">
        <authorList>
            <person name="Varghese N."/>
            <person name="Submissions Spin"/>
        </authorList>
    </citation>
    <scope>NUCLEOTIDE SEQUENCE [LARGE SCALE GENOMIC DNA]</scope>
    <source>
        <strain evidence="3">REICA_142</strain>
    </source>
</reference>
<evidence type="ECO:0000313" key="3">
    <source>
        <dbReference type="Proteomes" id="UP000198515"/>
    </source>
</evidence>
<dbReference type="PANTHER" id="PTHR34408:SF1">
    <property type="entry name" value="GLYCOSYL HYDROLASE FAMILY 19 DOMAIN-CONTAINING PROTEIN HI_1415"/>
    <property type="match status" value="1"/>
</dbReference>
<dbReference type="Gene3D" id="1.10.530.10">
    <property type="match status" value="1"/>
</dbReference>
<evidence type="ECO:0000313" key="2">
    <source>
        <dbReference type="EMBL" id="SCC13163.1"/>
    </source>
</evidence>
<dbReference type="Proteomes" id="UP000198515">
    <property type="component" value="Unassembled WGS sequence"/>
</dbReference>
<protein>
    <submittedName>
        <fullName evidence="2">Putative chitinase</fullName>
    </submittedName>
</protein>
<sequence>MVDITAEMLWNIARHYRHIESLLNSQHYNVHAIAPHLNQWFTFYGINTELRAAHFIAQSCVETANFSRLTEVPGDGGREYDAGTRIGRNLGNTEVGDGPKFIGRGLLHLTGRENCTNFGSQFEKDYVTDPTIVARNPYVAVKAACYYWDLRHVNAAADRDDVNKVTLLVNGGYNGLEERKRALIRTKRELGII</sequence>
<dbReference type="InterPro" id="IPR052354">
    <property type="entry name" value="Cell_Wall_Dynamics_Protein"/>
</dbReference>
<name>A0A1C4C2G2_9ENTR</name>
<dbReference type="PANTHER" id="PTHR34408">
    <property type="entry name" value="FAMILY PROTEIN, PUTATIVE-RELATED"/>
    <property type="match status" value="1"/>
</dbReference>
<dbReference type="InterPro" id="IPR023346">
    <property type="entry name" value="Lysozyme-like_dom_sf"/>
</dbReference>
<dbReference type="EMBL" id="FMBC01000009">
    <property type="protein sequence ID" value="SCC13163.1"/>
    <property type="molecule type" value="Genomic_DNA"/>
</dbReference>
<gene>
    <name evidence="2" type="ORF">GA0061070_1009122</name>
</gene>
<proteinExistence type="predicted"/>
<dbReference type="GO" id="GO:0006032">
    <property type="term" value="P:chitin catabolic process"/>
    <property type="evidence" value="ECO:0007669"/>
    <property type="project" value="InterPro"/>
</dbReference>